<comment type="caution">
    <text evidence="1">The sequence shown here is derived from an EMBL/GenBank/DDBJ whole genome shotgun (WGS) entry which is preliminary data.</text>
</comment>
<protein>
    <recommendedName>
        <fullName evidence="3">Acetamidase</fullName>
    </recommendedName>
</protein>
<sequence>MITIESENVVYKMSDKNDPVAYCQSGDVVEFQTLDCFNNELLSKEAKYGVDNKSLGNPATGPLYINGAMPGDTLKVEIIDILVGALGVNVIGPFSGGLKHKLTKYETKRIPVENGIAKFNDCLSMPIDPMIGVIGVAPAGEEISTIIPGTHGGNMDCRQIRKGAVLYLPVLAEGALLAIGDLHALMGDGEIGGCGLEIEGTVVVRVSVLSDKKSVAPSVYVDGKWITIASCKTLDEAADEATEMMLEFLIKETGMNAYDAGILLSLCGNLVVCQKVNPNKTVRMELPISVLADLGYVID</sequence>
<dbReference type="PANTHER" id="PTHR31891:SF1">
    <property type="entry name" value="FORMAMIDASE C869.04-RELATED"/>
    <property type="match status" value="1"/>
</dbReference>
<dbReference type="RefSeq" id="WP_183277107.1">
    <property type="nucleotide sequence ID" value="NZ_BLZR01000001.1"/>
</dbReference>
<organism evidence="1 2">
    <name type="scientific">Clostridium fungisolvens</name>
    <dbReference type="NCBI Taxonomy" id="1604897"/>
    <lineage>
        <taxon>Bacteria</taxon>
        <taxon>Bacillati</taxon>
        <taxon>Bacillota</taxon>
        <taxon>Clostridia</taxon>
        <taxon>Eubacteriales</taxon>
        <taxon>Clostridiaceae</taxon>
        <taxon>Clostridium</taxon>
    </lineage>
</organism>
<accession>A0A6V8SL60</accession>
<dbReference type="InterPro" id="IPR004304">
    <property type="entry name" value="FmdA_AmdA"/>
</dbReference>
<dbReference type="EMBL" id="BLZR01000001">
    <property type="protein sequence ID" value="GFP75613.1"/>
    <property type="molecule type" value="Genomic_DNA"/>
</dbReference>
<dbReference type="SUPFAM" id="SSF141130">
    <property type="entry name" value="Acetamidase/Formamidase-like"/>
    <property type="match status" value="1"/>
</dbReference>
<gene>
    <name evidence="1" type="ORF">bsdtw1_01700</name>
</gene>
<name>A0A6V8SL60_9CLOT</name>
<reference evidence="1 2" key="1">
    <citation type="submission" date="2020-07" db="EMBL/GenBank/DDBJ databases">
        <title>A new beta-1,3-glucan-decomposing anaerobic bacterium isolated from anoxic soil subjected to biological soil disinfestation.</title>
        <authorList>
            <person name="Ueki A."/>
            <person name="Tonouchi A."/>
        </authorList>
    </citation>
    <scope>NUCLEOTIDE SEQUENCE [LARGE SCALE GENOMIC DNA]</scope>
    <source>
        <strain evidence="1 2">TW1</strain>
    </source>
</reference>
<dbReference type="Gene3D" id="3.10.28.20">
    <property type="entry name" value="Acetamidase/Formamidase-like domains"/>
    <property type="match status" value="1"/>
</dbReference>
<dbReference type="Gene3D" id="2.40.10.120">
    <property type="match status" value="1"/>
</dbReference>
<dbReference type="Proteomes" id="UP000580568">
    <property type="component" value="Unassembled WGS sequence"/>
</dbReference>
<evidence type="ECO:0008006" key="3">
    <source>
        <dbReference type="Google" id="ProtNLM"/>
    </source>
</evidence>
<proteinExistence type="predicted"/>
<dbReference type="PANTHER" id="PTHR31891">
    <property type="entry name" value="FORMAMIDASE C869.04-RELATED"/>
    <property type="match status" value="1"/>
</dbReference>
<evidence type="ECO:0000313" key="1">
    <source>
        <dbReference type="EMBL" id="GFP75613.1"/>
    </source>
</evidence>
<dbReference type="Gene3D" id="2.60.120.580">
    <property type="entry name" value="Acetamidase/Formamidase-like domains"/>
    <property type="match status" value="1"/>
</dbReference>
<evidence type="ECO:0000313" key="2">
    <source>
        <dbReference type="Proteomes" id="UP000580568"/>
    </source>
</evidence>
<dbReference type="AlphaFoldDB" id="A0A6V8SL60"/>
<dbReference type="GO" id="GO:0016811">
    <property type="term" value="F:hydrolase activity, acting on carbon-nitrogen (but not peptide) bonds, in linear amides"/>
    <property type="evidence" value="ECO:0007669"/>
    <property type="project" value="InterPro"/>
</dbReference>
<dbReference type="Pfam" id="PF03069">
    <property type="entry name" value="FmdA_AmdA"/>
    <property type="match status" value="2"/>
</dbReference>
<keyword evidence="2" id="KW-1185">Reference proteome</keyword>